<evidence type="ECO:0000313" key="1">
    <source>
        <dbReference type="EMBL" id="KAF2629843.1"/>
    </source>
</evidence>
<keyword evidence="2" id="KW-1185">Reference proteome</keyword>
<gene>
    <name evidence="1" type="ORF">BU25DRAFT_259908</name>
</gene>
<name>A0ACB6S917_9PLEO</name>
<organism evidence="1 2">
    <name type="scientific">Macroventuria anomochaeta</name>
    <dbReference type="NCBI Taxonomy" id="301207"/>
    <lineage>
        <taxon>Eukaryota</taxon>
        <taxon>Fungi</taxon>
        <taxon>Dikarya</taxon>
        <taxon>Ascomycota</taxon>
        <taxon>Pezizomycotina</taxon>
        <taxon>Dothideomycetes</taxon>
        <taxon>Pleosporomycetidae</taxon>
        <taxon>Pleosporales</taxon>
        <taxon>Pleosporineae</taxon>
        <taxon>Didymellaceae</taxon>
        <taxon>Macroventuria</taxon>
    </lineage>
</organism>
<sequence length="157" mass="17613">MVLKPSSLANPGDTTKRKYAAIHECLQIDYFPASFACDSLDDSIEDAAKGTIAYLRRLILFLLPDSILARNNVEGTSGVYNERALESDLVRYGQAHGPSSEEVRKLLLGLMRQLNSSCKLAALYPNCRYTYLCHGLRDAARESRYQHLPEQWDSVTV</sequence>
<dbReference type="Proteomes" id="UP000799754">
    <property type="component" value="Unassembled WGS sequence"/>
</dbReference>
<accession>A0ACB6S917</accession>
<proteinExistence type="predicted"/>
<evidence type="ECO:0000313" key="2">
    <source>
        <dbReference type="Proteomes" id="UP000799754"/>
    </source>
</evidence>
<dbReference type="EMBL" id="MU006708">
    <property type="protein sequence ID" value="KAF2629843.1"/>
    <property type="molecule type" value="Genomic_DNA"/>
</dbReference>
<comment type="caution">
    <text evidence="1">The sequence shown here is derived from an EMBL/GenBank/DDBJ whole genome shotgun (WGS) entry which is preliminary data.</text>
</comment>
<protein>
    <submittedName>
        <fullName evidence="1">Uncharacterized protein</fullName>
    </submittedName>
</protein>
<reference evidence="1" key="1">
    <citation type="journal article" date="2020" name="Stud. Mycol.">
        <title>101 Dothideomycetes genomes: a test case for predicting lifestyles and emergence of pathogens.</title>
        <authorList>
            <person name="Haridas S."/>
            <person name="Albert R."/>
            <person name="Binder M."/>
            <person name="Bloem J."/>
            <person name="Labutti K."/>
            <person name="Salamov A."/>
            <person name="Andreopoulos B."/>
            <person name="Baker S."/>
            <person name="Barry K."/>
            <person name="Bills G."/>
            <person name="Bluhm B."/>
            <person name="Cannon C."/>
            <person name="Castanera R."/>
            <person name="Culley D."/>
            <person name="Daum C."/>
            <person name="Ezra D."/>
            <person name="Gonzalez J."/>
            <person name="Henrissat B."/>
            <person name="Kuo A."/>
            <person name="Liang C."/>
            <person name="Lipzen A."/>
            <person name="Lutzoni F."/>
            <person name="Magnuson J."/>
            <person name="Mondo S."/>
            <person name="Nolan M."/>
            <person name="Ohm R."/>
            <person name="Pangilinan J."/>
            <person name="Park H.-J."/>
            <person name="Ramirez L."/>
            <person name="Alfaro M."/>
            <person name="Sun H."/>
            <person name="Tritt A."/>
            <person name="Yoshinaga Y."/>
            <person name="Zwiers L.-H."/>
            <person name="Turgeon B."/>
            <person name="Goodwin S."/>
            <person name="Spatafora J."/>
            <person name="Crous P."/>
            <person name="Grigoriev I."/>
        </authorList>
    </citation>
    <scope>NUCLEOTIDE SEQUENCE</scope>
    <source>
        <strain evidence="1">CBS 525.71</strain>
    </source>
</reference>